<dbReference type="InterPro" id="IPR023154">
    <property type="entry name" value="Jann4075-like_sf"/>
</dbReference>
<evidence type="ECO:0000313" key="2">
    <source>
        <dbReference type="Proteomes" id="UP000001302"/>
    </source>
</evidence>
<reference evidence="1 2" key="2">
    <citation type="journal article" date="2011" name="J. Bacteriol.">
        <title>Complete genome sequence of strain HTCC2503T of Parvularcula bermudensis, the type species of the order "Parvularculales" in the class Alphaproteobacteria.</title>
        <authorList>
            <person name="Oh H.M."/>
            <person name="Kang I."/>
            <person name="Vergin K.L."/>
            <person name="Kang D."/>
            <person name="Rhee K.H."/>
            <person name="Giovannoni S.J."/>
            <person name="Cho J.C."/>
        </authorList>
    </citation>
    <scope>NUCLEOTIDE SEQUENCE [LARGE SCALE GENOMIC DNA]</scope>
    <source>
        <strain evidence="2">ATCC BAA-594 / HTCC2503 / KCTC 12087</strain>
    </source>
</reference>
<dbReference type="EMBL" id="CP002156">
    <property type="protein sequence ID" value="ADM08920.1"/>
    <property type="molecule type" value="Genomic_DNA"/>
</dbReference>
<dbReference type="Pfam" id="PF11015">
    <property type="entry name" value="DUF2853"/>
    <property type="match status" value="1"/>
</dbReference>
<accession>E0TEN7</accession>
<protein>
    <recommendedName>
        <fullName evidence="3">DUF2853 family protein</fullName>
    </recommendedName>
</protein>
<dbReference type="HOGENOM" id="CLU_155065_1_0_5"/>
<dbReference type="RefSeq" id="WP_013299894.1">
    <property type="nucleotide sequence ID" value="NC_014414.1"/>
</dbReference>
<dbReference type="Gene3D" id="1.10.238.120">
    <property type="entry name" value="Jann4075-like"/>
    <property type="match status" value="1"/>
</dbReference>
<dbReference type="KEGG" id="pbr:PB2503_04227"/>
<name>E0TEN7_PARBH</name>
<evidence type="ECO:0000313" key="1">
    <source>
        <dbReference type="EMBL" id="ADM08920.1"/>
    </source>
</evidence>
<dbReference type="Proteomes" id="UP000001302">
    <property type="component" value="Chromosome"/>
</dbReference>
<dbReference type="eggNOG" id="ENOG5031316">
    <property type="taxonomic scope" value="Bacteria"/>
</dbReference>
<sequence length="112" mass="12572">MSDDKHAEYLEKVQQYDADADPAIVRKIANKLGIALRNRDSSLVSCSDKSELERVRDGFAKKTLGLDADHSDDEIMEKINEVCVQMAGDKGNKHRVPFYYLLAKGTNTLDKV</sequence>
<dbReference type="SUPFAM" id="SSF158587">
    <property type="entry name" value="Jann4075-like"/>
    <property type="match status" value="1"/>
</dbReference>
<reference evidence="2" key="1">
    <citation type="submission" date="2010-08" db="EMBL/GenBank/DDBJ databases">
        <title>Genome sequence of Parvularcula bermudensis HTCC2503.</title>
        <authorList>
            <person name="Kang D.-M."/>
            <person name="Oh H.-M."/>
            <person name="Cho J.-C."/>
        </authorList>
    </citation>
    <scope>NUCLEOTIDE SEQUENCE [LARGE SCALE GENOMIC DNA]</scope>
    <source>
        <strain evidence="2">ATCC BAA-594 / HTCC2503 / KCTC 12087</strain>
    </source>
</reference>
<dbReference type="AlphaFoldDB" id="E0TEN7"/>
<dbReference type="OrthoDB" id="9812542at2"/>
<evidence type="ECO:0008006" key="3">
    <source>
        <dbReference type="Google" id="ProtNLM"/>
    </source>
</evidence>
<keyword evidence="2" id="KW-1185">Reference proteome</keyword>
<proteinExistence type="predicted"/>
<dbReference type="STRING" id="314260.PB2503_04227"/>
<organism evidence="1 2">
    <name type="scientific">Parvularcula bermudensis (strain ATCC BAA-594 / HTCC2503 / KCTC 12087)</name>
    <dbReference type="NCBI Taxonomy" id="314260"/>
    <lineage>
        <taxon>Bacteria</taxon>
        <taxon>Pseudomonadati</taxon>
        <taxon>Pseudomonadota</taxon>
        <taxon>Alphaproteobacteria</taxon>
        <taxon>Parvularculales</taxon>
        <taxon>Parvularculaceae</taxon>
        <taxon>Parvularcula</taxon>
    </lineage>
</organism>
<dbReference type="InterPro" id="IPR021274">
    <property type="entry name" value="DUF2853"/>
</dbReference>
<gene>
    <name evidence="1" type="ordered locus">PB2503_04227</name>
</gene>